<feature type="chain" id="PRO_5016238829" evidence="2">
    <location>
        <begin position="27"/>
        <end position="304"/>
    </location>
</feature>
<keyword evidence="1" id="KW-0472">Membrane</keyword>
<organism evidence="4 5">
    <name type="scientific">Mycobacterium colombiense</name>
    <dbReference type="NCBI Taxonomy" id="339268"/>
    <lineage>
        <taxon>Bacteria</taxon>
        <taxon>Bacillati</taxon>
        <taxon>Actinomycetota</taxon>
        <taxon>Actinomycetes</taxon>
        <taxon>Mycobacteriales</taxon>
        <taxon>Mycobacteriaceae</taxon>
        <taxon>Mycobacterium</taxon>
        <taxon>Mycobacterium avium complex (MAC)</taxon>
    </lineage>
</organism>
<feature type="domain" description="TPM" evidence="3">
    <location>
        <begin position="36"/>
        <end position="152"/>
    </location>
</feature>
<dbReference type="InterPro" id="IPR007621">
    <property type="entry name" value="TPM_dom"/>
</dbReference>
<proteinExistence type="predicted"/>
<comment type="caution">
    <text evidence="4">The sequence shown here is derived from an EMBL/GenBank/DDBJ whole genome shotgun (WGS) entry which is preliminary data.</text>
</comment>
<keyword evidence="2" id="KW-0732">Signal</keyword>
<reference evidence="4 5" key="1">
    <citation type="submission" date="2018-06" db="EMBL/GenBank/DDBJ databases">
        <title>NTM in soil in Japan.</title>
        <authorList>
            <person name="Ohya K."/>
        </authorList>
    </citation>
    <scope>NUCLEOTIDE SEQUENCE [LARGE SCALE GENOMIC DNA]</scope>
    <source>
        <strain evidence="4 5">GF28</strain>
    </source>
</reference>
<dbReference type="AlphaFoldDB" id="A0A329LY55"/>
<dbReference type="Proteomes" id="UP000250915">
    <property type="component" value="Unassembled WGS sequence"/>
</dbReference>
<evidence type="ECO:0000256" key="1">
    <source>
        <dbReference type="SAM" id="Phobius"/>
    </source>
</evidence>
<sequence length="304" mass="32145">MRVVRLFGAVLTILVAGLLWATPAGAQPPFKLTDHITDSSGVLTGSDRAAVSAALDRLYRDRHIQLWVVYVDNFSRFKPDNWADKTRSASGIGDHDVLLAVATNTKLYAFSAPQVPGLTSAELNSLRSNQIEPVLGAKNWGGVAVAAADGLDKSTGSPNPAGSSTSSWLPIAIGVIVVVVVLLLLLLVVRARRRRASASGGQVAVDGGNHPLQQALSTADTRLRQISDYAARHRANIGSGAQARLDDAKRHLAAAHDKQASNEADAIAYANRASTLAAQAQSLANDDVLAAQRTPRRRGKTSSR</sequence>
<keyword evidence="1" id="KW-0812">Transmembrane</keyword>
<evidence type="ECO:0000256" key="2">
    <source>
        <dbReference type="SAM" id="SignalP"/>
    </source>
</evidence>
<dbReference type="Pfam" id="PF04536">
    <property type="entry name" value="TPM_phosphatase"/>
    <property type="match status" value="1"/>
</dbReference>
<evidence type="ECO:0000313" key="4">
    <source>
        <dbReference type="EMBL" id="RAV11443.1"/>
    </source>
</evidence>
<dbReference type="Gene3D" id="3.10.310.50">
    <property type="match status" value="1"/>
</dbReference>
<dbReference type="OrthoDB" id="5105562at2"/>
<evidence type="ECO:0000259" key="3">
    <source>
        <dbReference type="Pfam" id="PF04536"/>
    </source>
</evidence>
<dbReference type="EMBL" id="QMEV01000019">
    <property type="protein sequence ID" value="RAV11443.1"/>
    <property type="molecule type" value="Genomic_DNA"/>
</dbReference>
<evidence type="ECO:0000313" key="5">
    <source>
        <dbReference type="Proteomes" id="UP000250915"/>
    </source>
</evidence>
<accession>A0A329LY55</accession>
<gene>
    <name evidence="4" type="ORF">DQP57_11720</name>
</gene>
<protein>
    <submittedName>
        <fullName evidence="4">TPM domain-containing protein</fullName>
    </submittedName>
</protein>
<feature type="transmembrane region" description="Helical" evidence="1">
    <location>
        <begin position="168"/>
        <end position="189"/>
    </location>
</feature>
<feature type="signal peptide" evidence="2">
    <location>
        <begin position="1"/>
        <end position="26"/>
    </location>
</feature>
<dbReference type="RefSeq" id="WP_112633136.1">
    <property type="nucleotide sequence ID" value="NZ_QMEV01000019.1"/>
</dbReference>
<name>A0A329LY55_9MYCO</name>
<keyword evidence="1" id="KW-1133">Transmembrane helix</keyword>